<dbReference type="EMBL" id="JAYMGO010000008">
    <property type="protein sequence ID" value="KAL1269404.1"/>
    <property type="molecule type" value="Genomic_DNA"/>
</dbReference>
<feature type="compositionally biased region" description="Polar residues" evidence="1">
    <location>
        <begin position="57"/>
        <end position="70"/>
    </location>
</feature>
<evidence type="ECO:0000256" key="1">
    <source>
        <dbReference type="SAM" id="MobiDB-lite"/>
    </source>
</evidence>
<keyword evidence="3" id="KW-1185">Reference proteome</keyword>
<feature type="region of interest" description="Disordered" evidence="1">
    <location>
        <begin position="1"/>
        <end position="93"/>
    </location>
</feature>
<proteinExistence type="predicted"/>
<sequence length="455" mass="50662">MISWSSASIPLNPFRPRPHNSLVHQQMQQSLPCQFPMRDDPPTSDPVFFPRSPTDDPPTQSQGVQSNLAESSLPEPIDEPPTQSQMESLGPDGRPGYDHVIRLANSLVDLRHEGFITQQKVDEIVTLWDKLSEFDKGALIYPARHRDKLVKGRFKVSHSATNVTPGADSLKRCFLGEGSGPAQWPNASRLVEAICLALCRIYPAGQTVAGTRVNRWAIILHDYRMITDVVLDNPRLMAETRLQLFALNQHTLSQWHNERKRRQEREVLEQSIQTFTTPLVASQPLLPVLFKHPEPVRHGHQGYDFNISADASGQAVQRVRGQPPPVSAAVALPAAAQHAQGQPPPQVHESFADPDRAHLPQATPTVAIAVPAATPPGPKVPRTTAWRRRKAAEAAAAQGATPKKRQQTEQYICQRCGQPKTKEFGHSRFRGVHFCARASGKTVEQWMEEMRRGQK</sequence>
<name>A0ABR3MXN7_9TELE</name>
<dbReference type="Proteomes" id="UP001558613">
    <property type="component" value="Unassembled WGS sequence"/>
</dbReference>
<dbReference type="PANTHER" id="PTHR47773:SF1">
    <property type="entry name" value="C2H2-TYPE DOMAIN-CONTAINING PROTEIN"/>
    <property type="match status" value="1"/>
</dbReference>
<evidence type="ECO:0000313" key="2">
    <source>
        <dbReference type="EMBL" id="KAL1269404.1"/>
    </source>
</evidence>
<evidence type="ECO:0000313" key="3">
    <source>
        <dbReference type="Proteomes" id="UP001558613"/>
    </source>
</evidence>
<dbReference type="PANTHER" id="PTHR47773">
    <property type="entry name" value="SI:DKEY-9I5.2-RELATED"/>
    <property type="match status" value="1"/>
</dbReference>
<evidence type="ECO:0008006" key="4">
    <source>
        <dbReference type="Google" id="ProtNLM"/>
    </source>
</evidence>
<comment type="caution">
    <text evidence="2">The sequence shown here is derived from an EMBL/GenBank/DDBJ whole genome shotgun (WGS) entry which is preliminary data.</text>
</comment>
<reference evidence="2 3" key="1">
    <citation type="submission" date="2023-09" db="EMBL/GenBank/DDBJ databases">
        <authorList>
            <person name="Wang M."/>
        </authorList>
    </citation>
    <scope>NUCLEOTIDE SEQUENCE [LARGE SCALE GENOMIC DNA]</scope>
    <source>
        <strain evidence="2">GT-2023</strain>
        <tissue evidence="2">Liver</tissue>
    </source>
</reference>
<gene>
    <name evidence="2" type="ORF">QQF64_031693</name>
</gene>
<organism evidence="2 3">
    <name type="scientific">Cirrhinus molitorella</name>
    <name type="common">mud carp</name>
    <dbReference type="NCBI Taxonomy" id="172907"/>
    <lineage>
        <taxon>Eukaryota</taxon>
        <taxon>Metazoa</taxon>
        <taxon>Chordata</taxon>
        <taxon>Craniata</taxon>
        <taxon>Vertebrata</taxon>
        <taxon>Euteleostomi</taxon>
        <taxon>Actinopterygii</taxon>
        <taxon>Neopterygii</taxon>
        <taxon>Teleostei</taxon>
        <taxon>Ostariophysi</taxon>
        <taxon>Cypriniformes</taxon>
        <taxon>Cyprinidae</taxon>
        <taxon>Labeoninae</taxon>
        <taxon>Labeonini</taxon>
        <taxon>Cirrhinus</taxon>
    </lineage>
</organism>
<protein>
    <recommendedName>
        <fullName evidence="4">Gag protein</fullName>
    </recommendedName>
</protein>
<accession>A0ABR3MXN7</accession>
<feature type="compositionally biased region" description="Polar residues" evidence="1">
    <location>
        <begin position="22"/>
        <end position="32"/>
    </location>
</feature>